<sequence>MDENKVIELIRKKFDEKGNPAKIPLIKGNRFFNATMKDEGIYVNNLNTQPFLPWDVFVEAIKLITIKGGKAFKGNAMNSKLGKDKLPLDSIEGHIACSIYGKKVNDSVFRRISPIAGILVWASLCRNEPGYLILNHVV</sequence>
<gene>
    <name evidence="1" type="ORF">EXM65_03055</name>
</gene>
<evidence type="ECO:0000313" key="2">
    <source>
        <dbReference type="Proteomes" id="UP000472355"/>
    </source>
</evidence>
<dbReference type="EMBL" id="SGKU01000005">
    <property type="protein sequence ID" value="NFA41584.1"/>
    <property type="molecule type" value="Genomic_DNA"/>
</dbReference>
<dbReference type="RefSeq" id="WP_154568093.1">
    <property type="nucleotide sequence ID" value="NZ_LFPG01000012.1"/>
</dbReference>
<protein>
    <submittedName>
        <fullName evidence="1">Uncharacterized protein</fullName>
    </submittedName>
</protein>
<reference evidence="1 2" key="1">
    <citation type="submission" date="2019-02" db="EMBL/GenBank/DDBJ databases">
        <title>Genome sequencing of Clostridium botulinum clinical isolates.</title>
        <authorList>
            <person name="Brunt J."/>
            <person name="Van Vliet A.H.M."/>
            <person name="Stringer S.C."/>
            <person name="Grant K.A."/>
            <person name="Carter A.C."/>
            <person name="Peck M.W."/>
        </authorList>
    </citation>
    <scope>NUCLEOTIDE SEQUENCE [LARGE SCALE GENOMIC DNA]</scope>
    <source>
        <strain evidence="1 2">H113700579</strain>
    </source>
</reference>
<accession>A0A6B4PJZ8</accession>
<proteinExistence type="predicted"/>
<evidence type="ECO:0000313" key="1">
    <source>
        <dbReference type="EMBL" id="NFA41584.1"/>
    </source>
</evidence>
<comment type="caution">
    <text evidence="1">The sequence shown here is derived from an EMBL/GenBank/DDBJ whole genome shotgun (WGS) entry which is preliminary data.</text>
</comment>
<organism evidence="1 2">
    <name type="scientific">Clostridium botulinum</name>
    <dbReference type="NCBI Taxonomy" id="1491"/>
    <lineage>
        <taxon>Bacteria</taxon>
        <taxon>Bacillati</taxon>
        <taxon>Bacillota</taxon>
        <taxon>Clostridia</taxon>
        <taxon>Eubacteriales</taxon>
        <taxon>Clostridiaceae</taxon>
        <taxon>Clostridium</taxon>
    </lineage>
</organism>
<dbReference type="AlphaFoldDB" id="A0A6B4PJZ8"/>
<name>A0A6B4PJZ8_CLOBO</name>
<dbReference type="OrthoDB" id="9797643at2"/>
<dbReference type="Proteomes" id="UP000472355">
    <property type="component" value="Unassembled WGS sequence"/>
</dbReference>